<evidence type="ECO:0000313" key="2">
    <source>
        <dbReference type="WBParaSite" id="L893_g316.t1"/>
    </source>
</evidence>
<organism evidence="1 2">
    <name type="scientific">Steinernema glaseri</name>
    <dbReference type="NCBI Taxonomy" id="37863"/>
    <lineage>
        <taxon>Eukaryota</taxon>
        <taxon>Metazoa</taxon>
        <taxon>Ecdysozoa</taxon>
        <taxon>Nematoda</taxon>
        <taxon>Chromadorea</taxon>
        <taxon>Rhabditida</taxon>
        <taxon>Tylenchina</taxon>
        <taxon>Panagrolaimomorpha</taxon>
        <taxon>Strongyloidoidea</taxon>
        <taxon>Steinernematidae</taxon>
        <taxon>Steinernema</taxon>
    </lineage>
</organism>
<proteinExistence type="predicted"/>
<accession>A0A1I8A1C7</accession>
<dbReference type="Proteomes" id="UP000095287">
    <property type="component" value="Unplaced"/>
</dbReference>
<dbReference type="WBParaSite" id="L893_g316.t1">
    <property type="protein sequence ID" value="L893_g316.t1"/>
    <property type="gene ID" value="L893_g316"/>
</dbReference>
<keyword evidence="1" id="KW-1185">Reference proteome</keyword>
<evidence type="ECO:0000313" key="1">
    <source>
        <dbReference type="Proteomes" id="UP000095287"/>
    </source>
</evidence>
<reference evidence="2" key="1">
    <citation type="submission" date="2016-11" db="UniProtKB">
        <authorList>
            <consortium name="WormBaseParasite"/>
        </authorList>
    </citation>
    <scope>IDENTIFICATION</scope>
</reference>
<dbReference type="AlphaFoldDB" id="A0A1I8A1C7"/>
<sequence length="103" mass="11826">MPMSEGTPKSNRALRKRSILKSERFLRYRSNSQRARVTQRCVEDIAREHERICEMFTKVEKRGNQGSSRSNGFTDTTSTAEKCCLLYPGDRLVEESPSGNGFY</sequence>
<protein>
    <submittedName>
        <fullName evidence="2">Uncharacterized protein</fullName>
    </submittedName>
</protein>
<name>A0A1I8A1C7_9BILA</name>